<dbReference type="EMBL" id="CAEKDK010000004">
    <property type="protein sequence ID" value="CAB4276282.1"/>
    <property type="molecule type" value="Genomic_DNA"/>
</dbReference>
<dbReference type="AlphaFoldDB" id="A0A6J5UK00"/>
<sequence>MSGSESEASSSSSPSTGFPNKCPPPSAPMVQLVPKSTSDRLLQKFFDAAEFDFDYEQSGLWSPPVKRTVFLSSQGRIFTEQEMLAKLSTLMDAPTSTHKACCRDALKPFLQYIREDCRSRNKY</sequence>
<dbReference type="PANTHER" id="PTHR34287">
    <property type="entry name" value="OS06G0551500 PROTEIN-RELATED"/>
    <property type="match status" value="1"/>
</dbReference>
<protein>
    <submittedName>
        <fullName evidence="2">Uncharacterized protein</fullName>
    </submittedName>
</protein>
<evidence type="ECO:0000313" key="2">
    <source>
        <dbReference type="EMBL" id="CAB4276282.1"/>
    </source>
</evidence>
<dbReference type="PANTHER" id="PTHR34287:SF2">
    <property type="match status" value="1"/>
</dbReference>
<reference evidence="2 3" key="1">
    <citation type="submission" date="2020-05" db="EMBL/GenBank/DDBJ databases">
        <authorList>
            <person name="Campoy J."/>
            <person name="Schneeberger K."/>
            <person name="Spophaly S."/>
        </authorList>
    </citation>
    <scope>NUCLEOTIDE SEQUENCE [LARGE SCALE GENOMIC DNA]</scope>
    <source>
        <strain evidence="2">PruArmRojPasFocal</strain>
    </source>
</reference>
<organism evidence="2 3">
    <name type="scientific">Prunus armeniaca</name>
    <name type="common">Apricot</name>
    <name type="synonym">Armeniaca vulgaris</name>
    <dbReference type="NCBI Taxonomy" id="36596"/>
    <lineage>
        <taxon>Eukaryota</taxon>
        <taxon>Viridiplantae</taxon>
        <taxon>Streptophyta</taxon>
        <taxon>Embryophyta</taxon>
        <taxon>Tracheophyta</taxon>
        <taxon>Spermatophyta</taxon>
        <taxon>Magnoliopsida</taxon>
        <taxon>eudicotyledons</taxon>
        <taxon>Gunneridae</taxon>
        <taxon>Pentapetalae</taxon>
        <taxon>rosids</taxon>
        <taxon>fabids</taxon>
        <taxon>Rosales</taxon>
        <taxon>Rosaceae</taxon>
        <taxon>Amygdaloideae</taxon>
        <taxon>Amygdaleae</taxon>
        <taxon>Prunus</taxon>
    </lineage>
</organism>
<accession>A0A6J5UK00</accession>
<name>A0A6J5UK00_PRUAR</name>
<evidence type="ECO:0000313" key="3">
    <source>
        <dbReference type="Proteomes" id="UP000507222"/>
    </source>
</evidence>
<gene>
    <name evidence="2" type="ORF">CURHAP_LOCUS25365</name>
</gene>
<proteinExistence type="predicted"/>
<feature type="region of interest" description="Disordered" evidence="1">
    <location>
        <begin position="1"/>
        <end position="30"/>
    </location>
</feature>
<evidence type="ECO:0000256" key="1">
    <source>
        <dbReference type="SAM" id="MobiDB-lite"/>
    </source>
</evidence>
<feature type="compositionally biased region" description="Low complexity" evidence="1">
    <location>
        <begin position="1"/>
        <end position="15"/>
    </location>
</feature>
<dbReference type="Proteomes" id="UP000507222">
    <property type="component" value="Unassembled WGS sequence"/>
</dbReference>